<dbReference type="GO" id="GO:1904659">
    <property type="term" value="P:D-glucose transmembrane transport"/>
    <property type="evidence" value="ECO:0007669"/>
    <property type="project" value="InterPro"/>
</dbReference>
<dbReference type="NCBIfam" id="TIGR00885">
    <property type="entry name" value="fucP"/>
    <property type="match status" value="1"/>
</dbReference>
<comment type="caution">
    <text evidence="13">The sequence shown here is derived from an EMBL/GenBank/DDBJ whole genome shotgun (WGS) entry which is preliminary data.</text>
</comment>
<evidence type="ECO:0000256" key="8">
    <source>
        <dbReference type="ARBA" id="ARBA00022692"/>
    </source>
</evidence>
<keyword evidence="10 11" id="KW-0472">Membrane</keyword>
<dbReference type="GO" id="GO:0055056">
    <property type="term" value="F:D-glucose transmembrane transporter activity"/>
    <property type="evidence" value="ECO:0007669"/>
    <property type="project" value="InterPro"/>
</dbReference>
<evidence type="ECO:0000313" key="14">
    <source>
        <dbReference type="Proteomes" id="UP000601768"/>
    </source>
</evidence>
<keyword evidence="4" id="KW-0813">Transport</keyword>
<keyword evidence="5" id="KW-1003">Cell membrane</keyword>
<evidence type="ECO:0000256" key="1">
    <source>
        <dbReference type="ARBA" id="ARBA00003321"/>
    </source>
</evidence>
<feature type="transmembrane region" description="Helical" evidence="11">
    <location>
        <begin position="290"/>
        <end position="308"/>
    </location>
</feature>
<dbReference type="GO" id="GO:0005886">
    <property type="term" value="C:plasma membrane"/>
    <property type="evidence" value="ECO:0007669"/>
    <property type="project" value="UniProtKB-SubCell"/>
</dbReference>
<dbReference type="Proteomes" id="UP000601768">
    <property type="component" value="Unassembled WGS sequence"/>
</dbReference>
<dbReference type="InterPro" id="IPR005964">
    <property type="entry name" value="Glc/Gal_transptr_bac"/>
</dbReference>
<dbReference type="NCBIfam" id="TIGR01272">
    <property type="entry name" value="gluP"/>
    <property type="match status" value="1"/>
</dbReference>
<dbReference type="InterPro" id="IPR050375">
    <property type="entry name" value="MFS_TsgA-like"/>
</dbReference>
<dbReference type="Pfam" id="PF07690">
    <property type="entry name" value="MFS_1"/>
    <property type="match status" value="1"/>
</dbReference>
<accession>A0A8J6J0Y8</accession>
<dbReference type="InterPro" id="IPR005275">
    <property type="entry name" value="Lfuc_symporter_FucP"/>
</dbReference>
<sequence length="425" mass="45122">MENVANTAAHTDQKQYQLPLAILTSLFFMWGFITCLNDILIPHLKAVFELSYFQAMTVNTAFFGAYAIVSYPAGAYVKKVGYQRGIVTGLTIAGVGCLMFYPAASTQVFGLFLLSLFVLAAGITVLQVSANPYVTRLGPVRTASSRLTLTQAFNSLGTTLAPFFGAAFIFSVATVASAELATMSAESVEAYKASQAASVQLPYIILATALFVLAIIFSRLNLPVIEEEQHDPELAKGGFKAALKHSHLLFGVIGIFVYVGGEVTIGSLLVNFFAEPSIAGLAEKEASALVSYYWGGAMVGRFVGAAVMTKVSPRAVLTFNALAVVVLVLTAMNTSGSTAMWAILAVGLFNSIMFPTIFSLAIERLGPLASVGSGLLCVAIFGGAVIPPIQGLIADLHGIQFSFILPVLCYIYIAWYGFSGSKLKD</sequence>
<keyword evidence="9 11" id="KW-1133">Transmembrane helix</keyword>
<keyword evidence="6" id="KW-0997">Cell inner membrane</keyword>
<dbReference type="Gene3D" id="1.20.1250.20">
    <property type="entry name" value="MFS general substrate transporter like domains"/>
    <property type="match status" value="2"/>
</dbReference>
<feature type="transmembrane region" description="Helical" evidence="11">
    <location>
        <begin position="20"/>
        <end position="40"/>
    </location>
</feature>
<dbReference type="InterPro" id="IPR020846">
    <property type="entry name" value="MFS_dom"/>
</dbReference>
<evidence type="ECO:0000259" key="12">
    <source>
        <dbReference type="PROSITE" id="PS50850"/>
    </source>
</evidence>
<feature type="transmembrane region" description="Helical" evidence="11">
    <location>
        <begin position="52"/>
        <end position="73"/>
    </location>
</feature>
<dbReference type="RefSeq" id="WP_186508338.1">
    <property type="nucleotide sequence ID" value="NZ_JACNEP010000023.1"/>
</dbReference>
<dbReference type="InterPro" id="IPR011701">
    <property type="entry name" value="MFS"/>
</dbReference>
<evidence type="ECO:0000256" key="10">
    <source>
        <dbReference type="ARBA" id="ARBA00023136"/>
    </source>
</evidence>
<feature type="transmembrane region" description="Helical" evidence="11">
    <location>
        <begin position="109"/>
        <end position="134"/>
    </location>
</feature>
<evidence type="ECO:0000256" key="7">
    <source>
        <dbReference type="ARBA" id="ARBA00022597"/>
    </source>
</evidence>
<feature type="transmembrane region" description="Helical" evidence="11">
    <location>
        <begin position="155"/>
        <end position="176"/>
    </location>
</feature>
<comment type="function">
    <text evidence="1">Intake of glucose and galactose.</text>
</comment>
<feature type="transmembrane region" description="Helical" evidence="11">
    <location>
        <begin position="248"/>
        <end position="270"/>
    </location>
</feature>
<keyword evidence="8 11" id="KW-0812">Transmembrane</keyword>
<evidence type="ECO:0000256" key="11">
    <source>
        <dbReference type="SAM" id="Phobius"/>
    </source>
</evidence>
<feature type="transmembrane region" description="Helical" evidence="11">
    <location>
        <begin position="339"/>
        <end position="362"/>
    </location>
</feature>
<gene>
    <name evidence="13" type="primary">fucP</name>
    <name evidence="13" type="ORF">H8B19_17620</name>
</gene>
<dbReference type="SUPFAM" id="SSF103473">
    <property type="entry name" value="MFS general substrate transporter"/>
    <property type="match status" value="1"/>
</dbReference>
<keyword evidence="7" id="KW-0762">Sugar transport</keyword>
<feature type="domain" description="Major facilitator superfamily (MFS) profile" evidence="12">
    <location>
        <begin position="19"/>
        <end position="425"/>
    </location>
</feature>
<feature type="transmembrane region" description="Helical" evidence="11">
    <location>
        <begin position="374"/>
        <end position="393"/>
    </location>
</feature>
<dbReference type="PANTHER" id="PTHR43702">
    <property type="entry name" value="L-FUCOSE-PROTON SYMPORTER"/>
    <property type="match status" value="1"/>
</dbReference>
<reference evidence="13" key="2">
    <citation type="submission" date="2020-08" db="EMBL/GenBank/DDBJ databases">
        <authorList>
            <person name="Lai Q."/>
        </authorList>
    </citation>
    <scope>NUCLEOTIDE SEQUENCE</scope>
    <source>
        <strain evidence="13">S27-2</strain>
    </source>
</reference>
<feature type="transmembrane region" description="Helical" evidence="11">
    <location>
        <begin position="315"/>
        <end position="333"/>
    </location>
</feature>
<feature type="transmembrane region" description="Helical" evidence="11">
    <location>
        <begin position="85"/>
        <end position="103"/>
    </location>
</feature>
<dbReference type="EMBL" id="JACNEP010000023">
    <property type="protein sequence ID" value="MBC3767702.1"/>
    <property type="molecule type" value="Genomic_DNA"/>
</dbReference>
<evidence type="ECO:0000256" key="4">
    <source>
        <dbReference type="ARBA" id="ARBA00022448"/>
    </source>
</evidence>
<organism evidence="13 14">
    <name type="scientific">Neptunicella marina</name>
    <dbReference type="NCBI Taxonomy" id="2125989"/>
    <lineage>
        <taxon>Bacteria</taxon>
        <taxon>Pseudomonadati</taxon>
        <taxon>Pseudomonadota</taxon>
        <taxon>Gammaproteobacteria</taxon>
        <taxon>Alteromonadales</taxon>
        <taxon>Alteromonadaceae</taxon>
        <taxon>Neptunicella</taxon>
    </lineage>
</organism>
<dbReference type="PANTHER" id="PTHR43702:SF3">
    <property type="entry name" value="PROTEIN TSGA"/>
    <property type="match status" value="1"/>
</dbReference>
<dbReference type="CDD" id="cd17394">
    <property type="entry name" value="MFS_FucP_like"/>
    <property type="match status" value="1"/>
</dbReference>
<protein>
    <submittedName>
        <fullName evidence="13">L-fucose:H+ symporter permease</fullName>
    </submittedName>
</protein>
<proteinExistence type="inferred from homology"/>
<dbReference type="InterPro" id="IPR036259">
    <property type="entry name" value="MFS_trans_sf"/>
</dbReference>
<feature type="transmembrane region" description="Helical" evidence="11">
    <location>
        <begin position="399"/>
        <end position="418"/>
    </location>
</feature>
<dbReference type="GO" id="GO:0005354">
    <property type="term" value="F:galactose transmembrane transporter activity"/>
    <property type="evidence" value="ECO:0007669"/>
    <property type="project" value="InterPro"/>
</dbReference>
<comment type="subcellular location">
    <subcellularLocation>
        <location evidence="2">Cell inner membrane</location>
        <topology evidence="2">Multi-pass membrane protein</topology>
    </subcellularLocation>
</comment>
<reference evidence="13" key="1">
    <citation type="journal article" date="2018" name="Int. J. Syst. Evol. Microbiol.">
        <title>Neptunicella marina gen. nov., sp. nov., isolated from surface seawater.</title>
        <authorList>
            <person name="Liu X."/>
            <person name="Lai Q."/>
            <person name="Du Y."/>
            <person name="Zhang X."/>
            <person name="Liu Z."/>
            <person name="Sun F."/>
            <person name="Shao Z."/>
        </authorList>
    </citation>
    <scope>NUCLEOTIDE SEQUENCE</scope>
    <source>
        <strain evidence="13">S27-2</strain>
    </source>
</reference>
<evidence type="ECO:0000313" key="13">
    <source>
        <dbReference type="EMBL" id="MBC3767702.1"/>
    </source>
</evidence>
<comment type="similarity">
    <text evidence="3">Belongs to the major facilitator superfamily. FHS transporter (TC 2.A.1.7) family.</text>
</comment>
<evidence type="ECO:0000256" key="6">
    <source>
        <dbReference type="ARBA" id="ARBA00022519"/>
    </source>
</evidence>
<feature type="transmembrane region" description="Helical" evidence="11">
    <location>
        <begin position="196"/>
        <end position="217"/>
    </location>
</feature>
<evidence type="ECO:0000256" key="2">
    <source>
        <dbReference type="ARBA" id="ARBA00004429"/>
    </source>
</evidence>
<evidence type="ECO:0000256" key="3">
    <source>
        <dbReference type="ARBA" id="ARBA00009120"/>
    </source>
</evidence>
<dbReference type="PROSITE" id="PS50850">
    <property type="entry name" value="MFS"/>
    <property type="match status" value="1"/>
</dbReference>
<keyword evidence="14" id="KW-1185">Reference proteome</keyword>
<name>A0A8J6J0Y8_9ALTE</name>
<evidence type="ECO:0000256" key="5">
    <source>
        <dbReference type="ARBA" id="ARBA00022475"/>
    </source>
</evidence>
<dbReference type="AlphaFoldDB" id="A0A8J6J0Y8"/>
<dbReference type="GO" id="GO:0015535">
    <property type="term" value="F:fucose:proton symporter activity"/>
    <property type="evidence" value="ECO:0007669"/>
    <property type="project" value="InterPro"/>
</dbReference>
<evidence type="ECO:0000256" key="9">
    <source>
        <dbReference type="ARBA" id="ARBA00022989"/>
    </source>
</evidence>